<accession>A0AAV5V4V7</accession>
<dbReference type="EMBL" id="BTSY01000002">
    <property type="protein sequence ID" value="GMT12900.1"/>
    <property type="molecule type" value="Genomic_DNA"/>
</dbReference>
<dbReference type="GO" id="GO:0071007">
    <property type="term" value="C:U2-type catalytic step 2 spliceosome"/>
    <property type="evidence" value="ECO:0007669"/>
    <property type="project" value="TreeGrafter"/>
</dbReference>
<protein>
    <submittedName>
        <fullName evidence="7">Uncharacterized protein</fullName>
    </submittedName>
</protein>
<dbReference type="Gene3D" id="1.25.40.10">
    <property type="entry name" value="Tetratricopeptide repeat domain"/>
    <property type="match status" value="1"/>
</dbReference>
<comment type="caution">
    <text evidence="7">The sequence shown here is derived from an EMBL/GenBank/DDBJ whole genome shotgun (WGS) entry which is preliminary data.</text>
</comment>
<gene>
    <name evidence="7" type="ORF">PFISCL1PPCAC_4197</name>
</gene>
<dbReference type="SMART" id="SM00386">
    <property type="entry name" value="HAT"/>
    <property type="match status" value="2"/>
</dbReference>
<dbReference type="GO" id="GO:0000245">
    <property type="term" value="P:spliceosomal complex assembly"/>
    <property type="evidence" value="ECO:0007669"/>
    <property type="project" value="TreeGrafter"/>
</dbReference>
<feature type="non-terminal residue" evidence="7">
    <location>
        <position position="1"/>
    </location>
</feature>
<dbReference type="PANTHER" id="PTHR11246:SF3">
    <property type="entry name" value="CROOKED NECK-LIKE PROTEIN 1"/>
    <property type="match status" value="1"/>
</dbReference>
<dbReference type="PANTHER" id="PTHR11246">
    <property type="entry name" value="PRE-MRNA SPLICING FACTOR"/>
    <property type="match status" value="1"/>
</dbReference>
<keyword evidence="5" id="KW-0508">mRNA splicing</keyword>
<sequence>QVYERWVEWDPPEQACFTYIKFPDIRRFKIDRARSVWQRFLHLHGTDVKNWIRYGKFEEHSGYVGNARAAYEKDMEYFGEDNIQEQLLVAFALFEERQKEHNRARVIYRYGLDHYRLTRATEIFKY</sequence>
<dbReference type="GO" id="GO:0071011">
    <property type="term" value="C:precatalytic spliceosome"/>
    <property type="evidence" value="ECO:0007669"/>
    <property type="project" value="TreeGrafter"/>
</dbReference>
<comment type="similarity">
    <text evidence="2">Belongs to the crooked-neck family.</text>
</comment>
<dbReference type="InterPro" id="IPR045075">
    <property type="entry name" value="Syf1-like"/>
</dbReference>
<dbReference type="GO" id="GO:0000974">
    <property type="term" value="C:Prp19 complex"/>
    <property type="evidence" value="ECO:0007669"/>
    <property type="project" value="TreeGrafter"/>
</dbReference>
<dbReference type="AlphaFoldDB" id="A0AAV5V4V7"/>
<keyword evidence="6" id="KW-0539">Nucleus</keyword>
<keyword evidence="8" id="KW-1185">Reference proteome</keyword>
<proteinExistence type="inferred from homology"/>
<evidence type="ECO:0000256" key="6">
    <source>
        <dbReference type="ARBA" id="ARBA00023242"/>
    </source>
</evidence>
<comment type="subcellular location">
    <subcellularLocation>
        <location evidence="1">Nucleus</location>
    </subcellularLocation>
</comment>
<evidence type="ECO:0000256" key="1">
    <source>
        <dbReference type="ARBA" id="ARBA00004123"/>
    </source>
</evidence>
<reference evidence="7" key="1">
    <citation type="submission" date="2023-10" db="EMBL/GenBank/DDBJ databases">
        <title>Genome assembly of Pristionchus species.</title>
        <authorList>
            <person name="Yoshida K."/>
            <person name="Sommer R.J."/>
        </authorList>
    </citation>
    <scope>NUCLEOTIDE SEQUENCE</scope>
    <source>
        <strain evidence="7">RS5133</strain>
    </source>
</reference>
<evidence type="ECO:0000256" key="5">
    <source>
        <dbReference type="ARBA" id="ARBA00023187"/>
    </source>
</evidence>
<dbReference type="Pfam" id="PF02184">
    <property type="entry name" value="HAT"/>
    <property type="match status" value="1"/>
</dbReference>
<keyword evidence="4" id="KW-0677">Repeat</keyword>
<dbReference type="SUPFAM" id="SSF48452">
    <property type="entry name" value="TPR-like"/>
    <property type="match status" value="1"/>
</dbReference>
<dbReference type="InterPro" id="IPR003107">
    <property type="entry name" value="HAT"/>
</dbReference>
<evidence type="ECO:0000256" key="2">
    <source>
        <dbReference type="ARBA" id="ARBA00008644"/>
    </source>
</evidence>
<evidence type="ECO:0000313" key="8">
    <source>
        <dbReference type="Proteomes" id="UP001432322"/>
    </source>
</evidence>
<evidence type="ECO:0000256" key="4">
    <source>
        <dbReference type="ARBA" id="ARBA00022737"/>
    </source>
</evidence>
<evidence type="ECO:0000313" key="7">
    <source>
        <dbReference type="EMBL" id="GMT12900.1"/>
    </source>
</evidence>
<evidence type="ECO:0000256" key="3">
    <source>
        <dbReference type="ARBA" id="ARBA00022664"/>
    </source>
</evidence>
<keyword evidence="3" id="KW-0507">mRNA processing</keyword>
<organism evidence="7 8">
    <name type="scientific">Pristionchus fissidentatus</name>
    <dbReference type="NCBI Taxonomy" id="1538716"/>
    <lineage>
        <taxon>Eukaryota</taxon>
        <taxon>Metazoa</taxon>
        <taxon>Ecdysozoa</taxon>
        <taxon>Nematoda</taxon>
        <taxon>Chromadorea</taxon>
        <taxon>Rhabditida</taxon>
        <taxon>Rhabditina</taxon>
        <taxon>Diplogasteromorpha</taxon>
        <taxon>Diplogasteroidea</taxon>
        <taxon>Neodiplogasteridae</taxon>
        <taxon>Pristionchus</taxon>
    </lineage>
</organism>
<dbReference type="Proteomes" id="UP001432322">
    <property type="component" value="Unassembled WGS sequence"/>
</dbReference>
<dbReference type="GO" id="GO:0071014">
    <property type="term" value="C:post-mRNA release spliceosomal complex"/>
    <property type="evidence" value="ECO:0007669"/>
    <property type="project" value="TreeGrafter"/>
</dbReference>
<dbReference type="InterPro" id="IPR011990">
    <property type="entry name" value="TPR-like_helical_dom_sf"/>
</dbReference>
<name>A0AAV5V4V7_9BILA</name>